<evidence type="ECO:0000256" key="1">
    <source>
        <dbReference type="SAM" id="Phobius"/>
    </source>
</evidence>
<dbReference type="Proteomes" id="UP000030758">
    <property type="component" value="Unassembled WGS sequence"/>
</dbReference>
<name>A0A085NHS1_9BILA</name>
<keyword evidence="1" id="KW-1133">Transmembrane helix</keyword>
<accession>A0A085NHS1</accession>
<gene>
    <name evidence="2" type="ORF">M514_06645</name>
</gene>
<dbReference type="EMBL" id="KL367499">
    <property type="protein sequence ID" value="KFD69017.1"/>
    <property type="molecule type" value="Genomic_DNA"/>
</dbReference>
<proteinExistence type="predicted"/>
<organism evidence="2">
    <name type="scientific">Trichuris suis</name>
    <name type="common">pig whipworm</name>
    <dbReference type="NCBI Taxonomy" id="68888"/>
    <lineage>
        <taxon>Eukaryota</taxon>
        <taxon>Metazoa</taxon>
        <taxon>Ecdysozoa</taxon>
        <taxon>Nematoda</taxon>
        <taxon>Enoplea</taxon>
        <taxon>Dorylaimia</taxon>
        <taxon>Trichinellida</taxon>
        <taxon>Trichuridae</taxon>
        <taxon>Trichuris</taxon>
    </lineage>
</organism>
<sequence length="86" mass="9865">MTKSNGAENMSSNFLCTFFVIPGNISWGYWLSLDEYKLARPPTTTNSIFYVYIESFSLDGIFCRFHKAEEALNVSHCLSFNDISFE</sequence>
<feature type="transmembrane region" description="Helical" evidence="1">
    <location>
        <begin position="12"/>
        <end position="31"/>
    </location>
</feature>
<evidence type="ECO:0000313" key="2">
    <source>
        <dbReference type="EMBL" id="KFD69017.1"/>
    </source>
</evidence>
<protein>
    <submittedName>
        <fullName evidence="2">Uncharacterized protein</fullName>
    </submittedName>
</protein>
<dbReference type="AlphaFoldDB" id="A0A085NHS1"/>
<reference evidence="2" key="1">
    <citation type="journal article" date="2014" name="Nat. Genet.">
        <title>Genome and transcriptome of the porcine whipworm Trichuris suis.</title>
        <authorList>
            <person name="Jex A.R."/>
            <person name="Nejsum P."/>
            <person name="Schwarz E.M."/>
            <person name="Hu L."/>
            <person name="Young N.D."/>
            <person name="Hall R.S."/>
            <person name="Korhonen P.K."/>
            <person name="Liao S."/>
            <person name="Thamsborg S."/>
            <person name="Xia J."/>
            <person name="Xu P."/>
            <person name="Wang S."/>
            <person name="Scheerlinck J.P."/>
            <person name="Hofmann A."/>
            <person name="Sternberg P.W."/>
            <person name="Wang J."/>
            <person name="Gasser R.B."/>
        </authorList>
    </citation>
    <scope>NUCLEOTIDE SEQUENCE [LARGE SCALE GENOMIC DNA]</scope>
    <source>
        <strain evidence="2">DCEP-RM93F</strain>
    </source>
</reference>
<keyword evidence="1" id="KW-0812">Transmembrane</keyword>
<keyword evidence="1" id="KW-0472">Membrane</keyword>